<reference evidence="1" key="1">
    <citation type="submission" date="2022-07" db="EMBL/GenBank/DDBJ databases">
        <title>Phylogenomic reconstructions and comparative analyses of Kickxellomycotina fungi.</title>
        <authorList>
            <person name="Reynolds N.K."/>
            <person name="Stajich J.E."/>
            <person name="Barry K."/>
            <person name="Grigoriev I.V."/>
            <person name="Crous P."/>
            <person name="Smith M.E."/>
        </authorList>
    </citation>
    <scope>NUCLEOTIDE SEQUENCE</scope>
    <source>
        <strain evidence="1">BCRC 34780</strain>
    </source>
</reference>
<protein>
    <submittedName>
        <fullName evidence="1">Uncharacterized protein</fullName>
    </submittedName>
</protein>
<keyword evidence="2" id="KW-1185">Reference proteome</keyword>
<name>A0ACC1KK78_9FUNG</name>
<gene>
    <name evidence="1" type="ORF">H4R21_006395</name>
</gene>
<organism evidence="1 2">
    <name type="scientific">Coemansia helicoidea</name>
    <dbReference type="NCBI Taxonomy" id="1286919"/>
    <lineage>
        <taxon>Eukaryota</taxon>
        <taxon>Fungi</taxon>
        <taxon>Fungi incertae sedis</taxon>
        <taxon>Zoopagomycota</taxon>
        <taxon>Kickxellomycotina</taxon>
        <taxon>Kickxellomycetes</taxon>
        <taxon>Kickxellales</taxon>
        <taxon>Kickxellaceae</taxon>
        <taxon>Coemansia</taxon>
    </lineage>
</organism>
<proteinExistence type="predicted"/>
<accession>A0ACC1KK78</accession>
<dbReference type="EMBL" id="JANBUN010003381">
    <property type="protein sequence ID" value="KAJ2791030.1"/>
    <property type="molecule type" value="Genomic_DNA"/>
</dbReference>
<evidence type="ECO:0000313" key="2">
    <source>
        <dbReference type="Proteomes" id="UP001140087"/>
    </source>
</evidence>
<comment type="caution">
    <text evidence="1">The sequence shown here is derived from an EMBL/GenBank/DDBJ whole genome shotgun (WGS) entry which is preliminary data.</text>
</comment>
<feature type="non-terminal residue" evidence="1">
    <location>
        <position position="1"/>
    </location>
</feature>
<evidence type="ECO:0000313" key="1">
    <source>
        <dbReference type="EMBL" id="KAJ2791030.1"/>
    </source>
</evidence>
<dbReference type="Proteomes" id="UP001140087">
    <property type="component" value="Unassembled WGS sequence"/>
</dbReference>
<sequence length="109" mass="13311">HYEQRERQRRQKEDIERQEQEEKQRKQADYQRYMYRSPHDTLCSWNHKIMYITEDRFHFRHLPWSPGANAPIHLTARSDEIREYLEDNRAPVFSPLLPALRSTVPSTTT</sequence>